<dbReference type="GO" id="GO:0036374">
    <property type="term" value="F:glutathione hydrolase activity"/>
    <property type="evidence" value="ECO:0007669"/>
    <property type="project" value="InterPro"/>
</dbReference>
<feature type="non-terminal residue" evidence="3">
    <location>
        <position position="307"/>
    </location>
</feature>
<feature type="binding site" evidence="2">
    <location>
        <position position="216"/>
    </location>
    <ligand>
        <name>L-glutamate</name>
        <dbReference type="ChEBI" id="CHEBI:29985"/>
    </ligand>
</feature>
<evidence type="ECO:0000256" key="2">
    <source>
        <dbReference type="PIRSR" id="PIRSR600101-2"/>
    </source>
</evidence>
<evidence type="ECO:0000313" key="3">
    <source>
        <dbReference type="EMBL" id="CAG8792059.1"/>
    </source>
</evidence>
<dbReference type="PANTHER" id="PTHR11686">
    <property type="entry name" value="GAMMA GLUTAMYL TRANSPEPTIDASE"/>
    <property type="match status" value="1"/>
</dbReference>
<dbReference type="InterPro" id="IPR032675">
    <property type="entry name" value="LRR_dom_sf"/>
</dbReference>
<keyword evidence="4" id="KW-1185">Reference proteome</keyword>
<dbReference type="PRINTS" id="PR01210">
    <property type="entry name" value="GGTRANSPTASE"/>
</dbReference>
<dbReference type="GO" id="GO:0005886">
    <property type="term" value="C:plasma membrane"/>
    <property type="evidence" value="ECO:0007669"/>
    <property type="project" value="TreeGrafter"/>
</dbReference>
<dbReference type="EMBL" id="CAJVPY010028058">
    <property type="protein sequence ID" value="CAG8792059.1"/>
    <property type="molecule type" value="Genomic_DNA"/>
</dbReference>
<accession>A0A9N9P5L1</accession>
<dbReference type="Gene3D" id="3.60.20.40">
    <property type="match status" value="1"/>
</dbReference>
<dbReference type="GO" id="GO:0006751">
    <property type="term" value="P:glutathione catabolic process"/>
    <property type="evidence" value="ECO:0007669"/>
    <property type="project" value="InterPro"/>
</dbReference>
<evidence type="ECO:0000256" key="1">
    <source>
        <dbReference type="PIRSR" id="PIRSR600101-1"/>
    </source>
</evidence>
<dbReference type="Pfam" id="PF01019">
    <property type="entry name" value="G_glu_transpept"/>
    <property type="match status" value="1"/>
</dbReference>
<dbReference type="InterPro" id="IPR000101">
    <property type="entry name" value="GGT_peptidase"/>
</dbReference>
<dbReference type="PANTHER" id="PTHR11686:SF9">
    <property type="entry name" value="RE13973P"/>
    <property type="match status" value="1"/>
</dbReference>
<dbReference type="InterPro" id="IPR043137">
    <property type="entry name" value="GGT_ssub_C"/>
</dbReference>
<feature type="active site" description="Nucleophile" evidence="1">
    <location>
        <position position="183"/>
    </location>
</feature>
<dbReference type="InterPro" id="IPR029055">
    <property type="entry name" value="Ntn_hydrolases_N"/>
</dbReference>
<protein>
    <submittedName>
        <fullName evidence="3">6747_t:CDS:1</fullName>
    </submittedName>
</protein>
<dbReference type="OrthoDB" id="1081007at2759"/>
<gene>
    <name evidence="3" type="ORF">DERYTH_LOCUS21625</name>
</gene>
<dbReference type="SUPFAM" id="SSF52047">
    <property type="entry name" value="RNI-like"/>
    <property type="match status" value="1"/>
</dbReference>
<name>A0A9N9P5L1_9GLOM</name>
<dbReference type="Proteomes" id="UP000789405">
    <property type="component" value="Unassembled WGS sequence"/>
</dbReference>
<proteinExistence type="predicted"/>
<sequence length="307" mass="35117">NWYSIKIVRRYSGVQALANTLRKTSIILTHQFTYSNGIVLANALKKITTLTSLNIGFGNNIGPKGTEPLSNALITNNNLNLYLNLSKNYLDTEETLNPLIDVLKKSLNINCIEFFIKSKVGYARQTELGDATFFENKTEHELRIVEITSKEYADLVRLNVSDNETFDPNFYNPVYEPIDDHGTLHLSVVDADDMAVSVTSGSQVMNPDTEIHQMDDFSVPECQIYLSLICFNFFFKPGKIPLSSMVPTIMKKTEDLSWQLVQVYVEYGFPFDFIRHLLDIHHVLQIRNINGRESSSQIQEIRKWNYS</sequence>
<feature type="binding site" evidence="2">
    <location>
        <begin position="243"/>
        <end position="244"/>
    </location>
    <ligand>
        <name>L-glutamate</name>
        <dbReference type="ChEBI" id="CHEBI:29985"/>
    </ligand>
</feature>
<organism evidence="3 4">
    <name type="scientific">Dentiscutata erythropus</name>
    <dbReference type="NCBI Taxonomy" id="1348616"/>
    <lineage>
        <taxon>Eukaryota</taxon>
        <taxon>Fungi</taxon>
        <taxon>Fungi incertae sedis</taxon>
        <taxon>Mucoromycota</taxon>
        <taxon>Glomeromycotina</taxon>
        <taxon>Glomeromycetes</taxon>
        <taxon>Diversisporales</taxon>
        <taxon>Gigasporaceae</taxon>
        <taxon>Dentiscutata</taxon>
    </lineage>
</organism>
<feature type="non-terminal residue" evidence="3">
    <location>
        <position position="1"/>
    </location>
</feature>
<reference evidence="3" key="1">
    <citation type="submission" date="2021-06" db="EMBL/GenBank/DDBJ databases">
        <authorList>
            <person name="Kallberg Y."/>
            <person name="Tangrot J."/>
            <person name="Rosling A."/>
        </authorList>
    </citation>
    <scope>NUCLEOTIDE SEQUENCE</scope>
    <source>
        <strain evidence="3">MA453B</strain>
    </source>
</reference>
<dbReference type="Gene3D" id="3.80.10.10">
    <property type="entry name" value="Ribonuclease Inhibitor"/>
    <property type="match status" value="1"/>
</dbReference>
<comment type="caution">
    <text evidence="3">The sequence shown here is derived from an EMBL/GenBank/DDBJ whole genome shotgun (WGS) entry which is preliminary data.</text>
</comment>
<evidence type="ECO:0000313" key="4">
    <source>
        <dbReference type="Proteomes" id="UP000789405"/>
    </source>
</evidence>
<dbReference type="AlphaFoldDB" id="A0A9N9P5L1"/>
<dbReference type="SUPFAM" id="SSF56235">
    <property type="entry name" value="N-terminal nucleophile aminohydrolases (Ntn hydrolases)"/>
    <property type="match status" value="1"/>
</dbReference>